<accession>A0ABP8M9S4</accession>
<dbReference type="Gene3D" id="3.40.50.1110">
    <property type="entry name" value="SGNH hydrolase"/>
    <property type="match status" value="1"/>
</dbReference>
<dbReference type="InterPro" id="IPR036514">
    <property type="entry name" value="SGNH_hydro_sf"/>
</dbReference>
<evidence type="ECO:0000259" key="2">
    <source>
        <dbReference type="Pfam" id="PF13472"/>
    </source>
</evidence>
<reference evidence="4" key="1">
    <citation type="journal article" date="2019" name="Int. J. Syst. Evol. Microbiol.">
        <title>The Global Catalogue of Microorganisms (GCM) 10K type strain sequencing project: providing services to taxonomists for standard genome sequencing and annotation.</title>
        <authorList>
            <consortium name="The Broad Institute Genomics Platform"/>
            <consortium name="The Broad Institute Genome Sequencing Center for Infectious Disease"/>
            <person name="Wu L."/>
            <person name="Ma J."/>
        </authorList>
    </citation>
    <scope>NUCLEOTIDE SEQUENCE [LARGE SCALE GENOMIC DNA]</scope>
    <source>
        <strain evidence="4">JCM 17759</strain>
    </source>
</reference>
<comment type="caution">
    <text evidence="3">The sequence shown here is derived from an EMBL/GenBank/DDBJ whole genome shotgun (WGS) entry which is preliminary data.</text>
</comment>
<name>A0ABP8M9S4_9BACT</name>
<organism evidence="3 4">
    <name type="scientific">Novipirellula rosea</name>
    <dbReference type="NCBI Taxonomy" id="1031540"/>
    <lineage>
        <taxon>Bacteria</taxon>
        <taxon>Pseudomonadati</taxon>
        <taxon>Planctomycetota</taxon>
        <taxon>Planctomycetia</taxon>
        <taxon>Pirellulales</taxon>
        <taxon>Pirellulaceae</taxon>
        <taxon>Novipirellula</taxon>
    </lineage>
</organism>
<feature type="signal peptide" evidence="1">
    <location>
        <begin position="1"/>
        <end position="23"/>
    </location>
</feature>
<protein>
    <submittedName>
        <fullName evidence="3">SGNH/GDSL hydrolase family protein</fullName>
    </submittedName>
</protein>
<evidence type="ECO:0000313" key="3">
    <source>
        <dbReference type="EMBL" id="GAA4445876.1"/>
    </source>
</evidence>
<dbReference type="RefSeq" id="WP_345319270.1">
    <property type="nucleotide sequence ID" value="NZ_BAABGA010000008.1"/>
</dbReference>
<dbReference type="SUPFAM" id="SSF52266">
    <property type="entry name" value="SGNH hydrolase"/>
    <property type="match status" value="1"/>
</dbReference>
<dbReference type="PANTHER" id="PTHR30383:SF5">
    <property type="entry name" value="SGNH HYDROLASE-TYPE ESTERASE DOMAIN-CONTAINING PROTEIN"/>
    <property type="match status" value="1"/>
</dbReference>
<proteinExistence type="predicted"/>
<dbReference type="InterPro" id="IPR051532">
    <property type="entry name" value="Ester_Hydrolysis_Enzymes"/>
</dbReference>
<dbReference type="CDD" id="cd01834">
    <property type="entry name" value="SGNH_hydrolase_like_2"/>
    <property type="match status" value="1"/>
</dbReference>
<keyword evidence="1" id="KW-0732">Signal</keyword>
<dbReference type="Pfam" id="PF13472">
    <property type="entry name" value="Lipase_GDSL_2"/>
    <property type="match status" value="1"/>
</dbReference>
<dbReference type="GO" id="GO:0016787">
    <property type="term" value="F:hydrolase activity"/>
    <property type="evidence" value="ECO:0007669"/>
    <property type="project" value="UniProtKB-KW"/>
</dbReference>
<feature type="chain" id="PRO_5047044050" evidence="1">
    <location>
        <begin position="24"/>
        <end position="462"/>
    </location>
</feature>
<keyword evidence="4" id="KW-1185">Reference proteome</keyword>
<sequence length="462" mass="51000">MNRLTYPALLACILCFSSSTLPAQTAPAQTTSPIGKLQIPLGPYAYETKPDHEAFAAFNPRKAPAAGPLLLKQGDRLAICGDSITEQKMYSRMIETYLTVCVPQLEITVRQYGWSGEKTDGFLRRMDQDCLTFQPTIATLAYGMNDSRYRPFDVNNGQWYEDHYSAIVRRFKENDVRVVVGSPGCAGKIASWVKSKAGDLEDHNIHLCALRDIAMIVAEKNDVRFADIFWPMFQAQVFAPAQHNATDESPYNVAGNDGIHPGWAGQTIMAYAFLKALGLDGQIAEIQWDLENGKVTTSRGHQLVSYSDGNATLQSTQYPFCAAGELDHHNSIRSGMTLVPFNEDLNRFQLTVRGTTAAEYRVTWGDESRVYSAADLQKGVNLADDFSINPFSEAFAKVDEAVAAKQAFETHQVKKVFHGKEGKTDFAAAVAKTEAERAPLADAIQDAFHPVTHTIQVTAVDR</sequence>
<dbReference type="Proteomes" id="UP001500840">
    <property type="component" value="Unassembled WGS sequence"/>
</dbReference>
<dbReference type="EMBL" id="BAABGA010000008">
    <property type="protein sequence ID" value="GAA4445876.1"/>
    <property type="molecule type" value="Genomic_DNA"/>
</dbReference>
<evidence type="ECO:0000256" key="1">
    <source>
        <dbReference type="SAM" id="SignalP"/>
    </source>
</evidence>
<keyword evidence="3" id="KW-0378">Hydrolase</keyword>
<feature type="domain" description="SGNH hydrolase-type esterase" evidence="2">
    <location>
        <begin position="81"/>
        <end position="267"/>
    </location>
</feature>
<dbReference type="PANTHER" id="PTHR30383">
    <property type="entry name" value="THIOESTERASE 1/PROTEASE 1/LYSOPHOSPHOLIPASE L1"/>
    <property type="match status" value="1"/>
</dbReference>
<evidence type="ECO:0000313" key="4">
    <source>
        <dbReference type="Proteomes" id="UP001500840"/>
    </source>
</evidence>
<gene>
    <name evidence="3" type="ORF">GCM10023156_06070</name>
</gene>
<dbReference type="InterPro" id="IPR013830">
    <property type="entry name" value="SGNH_hydro"/>
</dbReference>